<feature type="compositionally biased region" description="Basic and acidic residues" evidence="5">
    <location>
        <begin position="240"/>
        <end position="257"/>
    </location>
</feature>
<name>A0A8J5L670_ZINOF</name>
<keyword evidence="3" id="KW-0862">Zinc</keyword>
<dbReference type="InterPro" id="IPR034732">
    <property type="entry name" value="EPHD"/>
</dbReference>
<dbReference type="PANTHER" id="PTHR13793:SF107">
    <property type="entry name" value="BROMODOMAIN-CONTAINING PROTEIN HOMOLOG"/>
    <property type="match status" value="1"/>
</dbReference>
<reference evidence="8 9" key="1">
    <citation type="submission" date="2020-08" db="EMBL/GenBank/DDBJ databases">
        <title>Plant Genome Project.</title>
        <authorList>
            <person name="Zhang R.-G."/>
        </authorList>
    </citation>
    <scope>NUCLEOTIDE SEQUENCE [LARGE SCALE GENOMIC DNA]</scope>
    <source>
        <tissue evidence="8">Rhizome</tissue>
    </source>
</reference>
<evidence type="ECO:0000256" key="3">
    <source>
        <dbReference type="ARBA" id="ARBA00022833"/>
    </source>
</evidence>
<feature type="compositionally biased region" description="Polar residues" evidence="5">
    <location>
        <begin position="109"/>
        <end position="127"/>
    </location>
</feature>
<dbReference type="InterPro" id="IPR050701">
    <property type="entry name" value="Histone_Mod_Regulator"/>
</dbReference>
<feature type="domain" description="PHD-type" evidence="7">
    <location>
        <begin position="941"/>
        <end position="1050"/>
    </location>
</feature>
<evidence type="ECO:0000256" key="1">
    <source>
        <dbReference type="ARBA" id="ARBA00022723"/>
    </source>
</evidence>
<dbReference type="SUPFAM" id="SSF57903">
    <property type="entry name" value="FYVE/PHD zinc finger"/>
    <property type="match status" value="1"/>
</dbReference>
<evidence type="ECO:0000259" key="7">
    <source>
        <dbReference type="PROSITE" id="PS51805"/>
    </source>
</evidence>
<dbReference type="InterPro" id="IPR011011">
    <property type="entry name" value="Znf_FYVE_PHD"/>
</dbReference>
<evidence type="ECO:0000259" key="6">
    <source>
        <dbReference type="PROSITE" id="PS50016"/>
    </source>
</evidence>
<dbReference type="InterPro" id="IPR013083">
    <property type="entry name" value="Znf_RING/FYVE/PHD"/>
</dbReference>
<keyword evidence="1" id="KW-0479">Metal-binding</keyword>
<dbReference type="CDD" id="cd15489">
    <property type="entry name" value="PHD_SF"/>
    <property type="match status" value="1"/>
</dbReference>
<feature type="region of interest" description="Disordered" evidence="5">
    <location>
        <begin position="153"/>
        <end position="193"/>
    </location>
</feature>
<dbReference type="EMBL" id="JACMSC010000009">
    <property type="protein sequence ID" value="KAG6507848.1"/>
    <property type="molecule type" value="Genomic_DNA"/>
</dbReference>
<evidence type="ECO:0000256" key="2">
    <source>
        <dbReference type="ARBA" id="ARBA00022771"/>
    </source>
</evidence>
<dbReference type="PROSITE" id="PS50016">
    <property type="entry name" value="ZF_PHD_2"/>
    <property type="match status" value="1"/>
</dbReference>
<dbReference type="CDD" id="cd15571">
    <property type="entry name" value="ePHD"/>
    <property type="match status" value="1"/>
</dbReference>
<gene>
    <name evidence="8" type="ORF">ZIOFF_033201</name>
</gene>
<evidence type="ECO:0000256" key="4">
    <source>
        <dbReference type="PROSITE-ProRule" id="PRU00146"/>
    </source>
</evidence>
<feature type="domain" description="PHD-type" evidence="6">
    <location>
        <begin position="872"/>
        <end position="922"/>
    </location>
</feature>
<dbReference type="InterPro" id="IPR001965">
    <property type="entry name" value="Znf_PHD"/>
</dbReference>
<dbReference type="Proteomes" id="UP000734854">
    <property type="component" value="Unassembled WGS sequence"/>
</dbReference>
<proteinExistence type="predicted"/>
<sequence length="1210" mass="134067">MLAIVSSLLSKSPSELSHRTLCRSEFHVNPTSVVVVVCLMFSALTHRRPPLRVAGSANVLPSAVVDACCEEYACVKDLVLCSHDILSSKRSSTAYSALAVSSFLHPGVSSESATTSINNRSHSGTLQRSDEVTVDSTFSKKCKIRFSLSNKDVNRHTDDSSTSLPSIKRKLAERDSLSAKQLPRRSASMAFRVSTEDGNRKIKAKKEVLKDLVISSDQAPLQNQQPSKGYFYVPHGSLSKERAPKQDMEPHEPREPDTTTGYMPPHISHEIYNESDIMQPAYAFEILRQKFGPSLPSKEDYYYYYFYAMTCSGSMSKLEQSVVLSKMAHGNCLAYKHHTCEIEMTHYVVTLLLLYNCNCFLVQAMTRLIVLGKISAEDIASEMGISLGSLQAALVGETTSFSPGLKLKIIKWLQNSIHASALQPSKLRNSLPASSEYKVTKVDSLNSVKEKDYENRLVGAKVTSIELSDAVLVKSLPPWRTTKSQMTVKNNDKAPILPSVLENSNGNIDGVPLVINEDISGKKSSNLIEGMPNDQNLSEMITEDTLRNDDSNAFYPVYGPEGNPLRVDSNNLSYGECNSDDVEVKVTGLHNNDKHAEDANAICENKQQQEYSSSKEFNNEVDAALSYKFHFQNGALGSISDIHPLINVKMLHLQNLFKKTPGDPTYDVNSCPQCIKQGLPCSCTDTKCSLGGAKFDQTSKVKNVGLLELSPQDEVEEEIIYAQSKLLDIAMTIKHKYDDLLWRIVKNLPRELNESSKRKWDLILVNQFFREVKEAKKRGRKEKKYKEAQAVLAAAAEAAAISSRNSSLRKDTNDEIMAATQEASAKLKLATGGAGLPSVRRPKEALRSSVSKLTSDKQSMIFQMPEFLKDNVLSCEICMRTETILKRIFVCSRCKVPVHLDCYRRISEIPVGPWKCERCEEMPLLSTSPKNGANANDRYATGQCGVCGILSGAMRKSADGRWVHAFCAEWLLETSFKRGQEEPIQGLESISKGKDNCSICHLNIGACLTCSYGNCKSHFHPFCASNAGFYMNAKVTGSTTQHKAYCGKHSVEQREADNRQCGVEDLKNLKQIRDLEEKNFVSIKLKQYVMPSRLHMGLLGMQSKGPFSTSASVAAYVAQTNPNNTCLFFAMCIHDALGGNVRGVDIYGGGLRWVGDIEQGRFRRRWLKSSWCGALSDIGFCGKGQREEAVVVAVLGQSKVTQDNVGSRRR</sequence>
<dbReference type="Pfam" id="PF13832">
    <property type="entry name" value="zf-HC5HC2H_2"/>
    <property type="match status" value="1"/>
</dbReference>
<organism evidence="8 9">
    <name type="scientific">Zingiber officinale</name>
    <name type="common">Ginger</name>
    <name type="synonym">Amomum zingiber</name>
    <dbReference type="NCBI Taxonomy" id="94328"/>
    <lineage>
        <taxon>Eukaryota</taxon>
        <taxon>Viridiplantae</taxon>
        <taxon>Streptophyta</taxon>
        <taxon>Embryophyta</taxon>
        <taxon>Tracheophyta</taxon>
        <taxon>Spermatophyta</taxon>
        <taxon>Magnoliopsida</taxon>
        <taxon>Liliopsida</taxon>
        <taxon>Zingiberales</taxon>
        <taxon>Zingiberaceae</taxon>
        <taxon>Zingiber</taxon>
    </lineage>
</organism>
<dbReference type="SMART" id="SM00249">
    <property type="entry name" value="PHD"/>
    <property type="match status" value="2"/>
</dbReference>
<keyword evidence="9" id="KW-1185">Reference proteome</keyword>
<comment type="caution">
    <text evidence="8">The sequence shown here is derived from an EMBL/GenBank/DDBJ whole genome shotgun (WGS) entry which is preliminary data.</text>
</comment>
<dbReference type="AlphaFoldDB" id="A0A8J5L670"/>
<feature type="region of interest" description="Disordered" evidence="5">
    <location>
        <begin position="109"/>
        <end position="128"/>
    </location>
</feature>
<dbReference type="GO" id="GO:0008270">
    <property type="term" value="F:zinc ion binding"/>
    <property type="evidence" value="ECO:0007669"/>
    <property type="project" value="UniProtKB-KW"/>
</dbReference>
<dbReference type="Gene3D" id="3.30.40.10">
    <property type="entry name" value="Zinc/RING finger domain, C3HC4 (zinc finger)"/>
    <property type="match status" value="2"/>
</dbReference>
<keyword evidence="2 4" id="KW-0863">Zinc-finger</keyword>
<dbReference type="InterPro" id="IPR019787">
    <property type="entry name" value="Znf_PHD-finger"/>
</dbReference>
<evidence type="ECO:0000313" key="9">
    <source>
        <dbReference type="Proteomes" id="UP000734854"/>
    </source>
</evidence>
<dbReference type="PANTHER" id="PTHR13793">
    <property type="entry name" value="PHD FINGER PROTEINS"/>
    <property type="match status" value="1"/>
</dbReference>
<dbReference type="GO" id="GO:0006357">
    <property type="term" value="P:regulation of transcription by RNA polymerase II"/>
    <property type="evidence" value="ECO:0007669"/>
    <property type="project" value="TreeGrafter"/>
</dbReference>
<evidence type="ECO:0000313" key="8">
    <source>
        <dbReference type="EMBL" id="KAG6507848.1"/>
    </source>
</evidence>
<feature type="region of interest" description="Disordered" evidence="5">
    <location>
        <begin position="240"/>
        <end position="264"/>
    </location>
</feature>
<accession>A0A8J5L670</accession>
<evidence type="ECO:0008006" key="10">
    <source>
        <dbReference type="Google" id="ProtNLM"/>
    </source>
</evidence>
<evidence type="ECO:0000256" key="5">
    <source>
        <dbReference type="SAM" id="MobiDB-lite"/>
    </source>
</evidence>
<dbReference type="PROSITE" id="PS51805">
    <property type="entry name" value="EPHD"/>
    <property type="match status" value="1"/>
</dbReference>
<protein>
    <recommendedName>
        <fullName evidence="10">PHD finger family protein</fullName>
    </recommendedName>
</protein>